<organism evidence="1 2">
    <name type="scientific">Violaceomyces palustris</name>
    <dbReference type="NCBI Taxonomy" id="1673888"/>
    <lineage>
        <taxon>Eukaryota</taxon>
        <taxon>Fungi</taxon>
        <taxon>Dikarya</taxon>
        <taxon>Basidiomycota</taxon>
        <taxon>Ustilaginomycotina</taxon>
        <taxon>Ustilaginomycetes</taxon>
        <taxon>Violaceomycetales</taxon>
        <taxon>Violaceomycetaceae</taxon>
        <taxon>Violaceomyces</taxon>
    </lineage>
</organism>
<dbReference type="EMBL" id="KZ819737">
    <property type="protein sequence ID" value="PWN53200.1"/>
    <property type="molecule type" value="Genomic_DNA"/>
</dbReference>
<dbReference type="Proteomes" id="UP000245626">
    <property type="component" value="Unassembled WGS sequence"/>
</dbReference>
<keyword evidence="2" id="KW-1185">Reference proteome</keyword>
<name>A0ACD0P518_9BASI</name>
<evidence type="ECO:0000313" key="1">
    <source>
        <dbReference type="EMBL" id="PWN53200.1"/>
    </source>
</evidence>
<gene>
    <name evidence="1" type="ORF">IE53DRAFT_366563</name>
</gene>
<sequence>MQATSALAGTLPNPSRQATSADARFPTSRNMIPSKSPAGVPPSVVENRNHAGSSQSPSQRSRSRPRPIMTPSQDSSARMRSTTLGGSSFPPAQPARPPRRSVSNHDLRSAPANYQSLPIHTPLPSMDPGISYNASGANGRGKTLPRLPQSAPSPPQGSELFDAIVQAADPKHPDHAAWLNRYGSISNRNPRGSVSSSTKKEKIPAVASDKRTGTASKRRGSMETVYHTKESDLADMPASSSSAMISRRALPAHDQADASSSQVSDLEVSFHAAIDDRSDGGDPELGVAGNQPALSDPRSSFAETRLSQNAIERKGSSGSSKHRRKKRFKEKGKGKATLPPLPPPRVSSSTNWQSTFGSPNGSVHTSAASDHASRSRSGSLAEHHQIGLAFSTEEEGKDQRIDDSLETLAWPTSPSYSFSYSKAEQAPYSYTQSVASPRDASNTRSPSSEHYSSNRFHRSFAPNEDEGRSAITMDHPYSSAFPGSPTNSSRFETTMATLPSPSVGETYTRKKSVSKIRRILGDDAPISPKASGALESSNQASAIPSEIQSPSGSGRKSLDTSRIFDFKIFPSRQDDEFNADEDFDSPSDPKSFDPSYTSKSSVERAPGVVRRSLDSVMSPFRMTLSKGKGAKGEPTPEALRFGRKSIDGLRSPSLSDLRGVSRFGLSRPRPSVQGGRPLSKVLDRPESANEEFFDAQSHVDSSEAFDAGLAPPAARVGPSEGNGGPLTHRSTCGSDFIHDHPSRHQENAEETFRSDGVRIMTAAPTPRATELLERVGGNGLLPAVEFGIFKDYSKRNVKDHLKTISGAPESSKWPEEFDLRRNGGEKKVSIVPDKEAVTAARASQWGKRKQSDALQASVPLQPNSAQDYTGPTAEEKKSFLAKNTYYIPSSQSWAKSSSSSHGAYYSNYTSEAHEGYLPSLQSSRSMNSNPNHSDGHAAMGMQTPGGDSMERFAERTTPSNLTGKFSGFLNKVKGTLTPGRTPPSENSSFYAGSPAASQMITPSQSASILPSDEGGRPSMSPLDVVQARVGLGLGKEILTEQRGEQQKRWKARAKSLIGSKRKNTSSLVDSPTLANVIHANQDDVWRRHLLSELVGQSIGSQSAQVGSESLENRGQAAPAYNLSRSSIDLLSSSIAQTPKKERRIPRKEVPLAFKKKPEEEDVNAIIQSLSLMPPRPDDDDEGKPRPSISSTRGFTITRPSMDELRSPGQQPIETIKKTLSPSLLRDDVNEEEELMSVTGSHDGGEHSEVNGLKLQQANGKKAPPFGSYLDQKAETQHGKDSRGAVLSDAGRKSLSEPNTPALSFAEHRVRRSVSGNLRPSPPPALQFKGRKSYDVPRSTSVMRDGIDSRFLDSPRHSPSYDPSTAVTNTPSKSPSRPSFSDALTPNWGRPSFSTPRFGRSSFSADRDRSPVGNSLSHGKNNQHRSPGLKKALKSLKPSGLGSSSSGKDLSKGIGPADVLHLEDDVQHGEEDLTSVSNPSSSRPLDPVQNMEANGRGQEPVAAYDSFHAAQAATEMLEAQAQAMPTTTSPFASSFASLNVSASALGSSNSTPALGQSPFGSSSTFNQARDSGSRTDLTNARGEDPTEELAAVGLGLSSFEVGSREGTMGAPHSNHSANAADLASISASNSSSTSISVSVSSSQQRLGAPSPKFLSTVNPGGNVYTPKTPELVAFGDMLGKFGQREKELLKDITARAVSNTPTIG</sequence>
<evidence type="ECO:0000313" key="2">
    <source>
        <dbReference type="Proteomes" id="UP000245626"/>
    </source>
</evidence>
<reference evidence="1 2" key="1">
    <citation type="journal article" date="2018" name="Mol. Biol. Evol.">
        <title>Broad Genomic Sampling Reveals a Smut Pathogenic Ancestry of the Fungal Clade Ustilaginomycotina.</title>
        <authorList>
            <person name="Kijpornyongpan T."/>
            <person name="Mondo S.J."/>
            <person name="Barry K."/>
            <person name="Sandor L."/>
            <person name="Lee J."/>
            <person name="Lipzen A."/>
            <person name="Pangilinan J."/>
            <person name="LaButti K."/>
            <person name="Hainaut M."/>
            <person name="Henrissat B."/>
            <person name="Grigoriev I.V."/>
            <person name="Spatafora J.W."/>
            <person name="Aime M.C."/>
        </authorList>
    </citation>
    <scope>NUCLEOTIDE SEQUENCE [LARGE SCALE GENOMIC DNA]</scope>
    <source>
        <strain evidence="1 2">SA 807</strain>
    </source>
</reference>
<proteinExistence type="predicted"/>
<protein>
    <submittedName>
        <fullName evidence="1">Uncharacterized protein</fullName>
    </submittedName>
</protein>
<accession>A0ACD0P518</accession>